<evidence type="ECO:0000313" key="1">
    <source>
        <dbReference type="EMBL" id="KAF0804937.1"/>
    </source>
</evidence>
<dbReference type="Gene3D" id="3.90.1720.10">
    <property type="entry name" value="endopeptidase domain like (from Nostoc punctiforme)"/>
    <property type="match status" value="1"/>
</dbReference>
<evidence type="ECO:0008006" key="3">
    <source>
        <dbReference type="Google" id="ProtNLM"/>
    </source>
</evidence>
<organism evidence="1 2">
    <name type="scientific">Alcanivorax xiamenensis</name>
    <dbReference type="NCBI Taxonomy" id="1177156"/>
    <lineage>
        <taxon>Bacteria</taxon>
        <taxon>Pseudomonadati</taxon>
        <taxon>Pseudomonadota</taxon>
        <taxon>Gammaproteobacteria</taxon>
        <taxon>Oceanospirillales</taxon>
        <taxon>Alcanivoracaceae</taxon>
        <taxon>Alcanivorax</taxon>
    </lineage>
</organism>
<protein>
    <recommendedName>
        <fullName evidence="3">NlpC/P60 family protein</fullName>
    </recommendedName>
</protein>
<dbReference type="SUPFAM" id="SSF54001">
    <property type="entry name" value="Cysteine proteinases"/>
    <property type="match status" value="1"/>
</dbReference>
<name>A0ABQ6Y6J9_9GAMM</name>
<gene>
    <name evidence="1" type="ORF">A6D6_02701</name>
</gene>
<dbReference type="InterPro" id="IPR038765">
    <property type="entry name" value="Papain-like_cys_pep_sf"/>
</dbReference>
<keyword evidence="2" id="KW-1185">Reference proteome</keyword>
<proteinExistence type="predicted"/>
<sequence length="127" mass="14479">MIADYLQTRYRRHGRGPVEYDCYGLARAVRHEMFGRPLMPSYVEVVPDDKRMLTRAASDALDHHLKPCDPKPGAIALAWRGRVCVHVGVLVVVDGRRWILETDEGTGPQLVPARSFAARYPRVEFYD</sequence>
<evidence type="ECO:0000313" key="2">
    <source>
        <dbReference type="Proteomes" id="UP000771797"/>
    </source>
</evidence>
<dbReference type="Proteomes" id="UP000771797">
    <property type="component" value="Unassembled WGS sequence"/>
</dbReference>
<reference evidence="1 2" key="1">
    <citation type="submission" date="2012-09" db="EMBL/GenBank/DDBJ databases">
        <title>Genome Sequence of alkane-degrading Bacterium Alcanivorax sp. 6-D-6.</title>
        <authorList>
            <person name="Lai Q."/>
            <person name="Shao Z."/>
        </authorList>
    </citation>
    <scope>NUCLEOTIDE SEQUENCE [LARGE SCALE GENOMIC DNA]</scope>
    <source>
        <strain evidence="1 2">6-D-6</strain>
    </source>
</reference>
<dbReference type="RefSeq" id="WP_159661043.1">
    <property type="nucleotide sequence ID" value="NZ_AQPF01000023.1"/>
</dbReference>
<accession>A0ABQ6Y6J9</accession>
<dbReference type="EMBL" id="AQPF01000023">
    <property type="protein sequence ID" value="KAF0804937.1"/>
    <property type="molecule type" value="Genomic_DNA"/>
</dbReference>
<comment type="caution">
    <text evidence="1">The sequence shown here is derived from an EMBL/GenBank/DDBJ whole genome shotgun (WGS) entry which is preliminary data.</text>
</comment>